<reference evidence="2" key="2">
    <citation type="journal article" date="2022" name="Sci. Total Environ.">
        <title>Prevalence, transmission, and molecular epidemiology of tet(X)-positive bacteria among humans, animals, and environmental niches in China: An epidemiological, and genomic-based study.</title>
        <authorList>
            <person name="Dong N."/>
            <person name="Zeng Y."/>
            <person name="Cai C."/>
            <person name="Sun C."/>
            <person name="Lu J."/>
            <person name="Liu C."/>
            <person name="Zhou H."/>
            <person name="Sun Q."/>
            <person name="Shu L."/>
            <person name="Wang H."/>
            <person name="Wang Y."/>
            <person name="Wang S."/>
            <person name="Wu C."/>
            <person name="Chan E.W."/>
            <person name="Chen G."/>
            <person name="Shen Z."/>
            <person name="Chen S."/>
            <person name="Zhang R."/>
        </authorList>
    </citation>
    <scope>NUCLEOTIDE SEQUENCE</scope>
    <source>
        <strain evidence="2">R1692</strain>
    </source>
</reference>
<dbReference type="Proteomes" id="UP001170954">
    <property type="component" value="Unassembled WGS sequence"/>
</dbReference>
<feature type="transmembrane region" description="Helical" evidence="1">
    <location>
        <begin position="6"/>
        <end position="27"/>
    </location>
</feature>
<feature type="transmembrane region" description="Helical" evidence="1">
    <location>
        <begin position="39"/>
        <end position="57"/>
    </location>
</feature>
<name>A0ABT7NK03_9SPHI</name>
<evidence type="ECO:0000313" key="3">
    <source>
        <dbReference type="Proteomes" id="UP001170954"/>
    </source>
</evidence>
<protein>
    <submittedName>
        <fullName evidence="2">Uncharacterized protein</fullName>
    </submittedName>
</protein>
<evidence type="ECO:0000256" key="1">
    <source>
        <dbReference type="SAM" id="Phobius"/>
    </source>
</evidence>
<dbReference type="RefSeq" id="WP_286650625.1">
    <property type="nucleotide sequence ID" value="NZ_JACAGK010000009.1"/>
</dbReference>
<keyword evidence="1" id="KW-0472">Membrane</keyword>
<keyword evidence="1" id="KW-1133">Transmembrane helix</keyword>
<proteinExistence type="predicted"/>
<sequence>MKLVALKPSSIIELLFVVAILLNVVNYQLIQRTLIPLEFIAWYFVIGVFVYLLFSRLLKFLQVGHFELFMYFITIFGTYLTFLCLMVNVLFSGTKVQVRNYKVQRITNRLVGRYVHSPKQQVGLVTFENGRSKRIYQGQVVGASKESIDSIAVHLSEGLFNFPVIRKIENVQ</sequence>
<keyword evidence="1" id="KW-0812">Transmembrane</keyword>
<reference evidence="2" key="1">
    <citation type="submission" date="2020-06" db="EMBL/GenBank/DDBJ databases">
        <authorList>
            <person name="Dong N."/>
        </authorList>
    </citation>
    <scope>NUCLEOTIDE SEQUENCE</scope>
    <source>
        <strain evidence="2">R1692</strain>
    </source>
</reference>
<evidence type="ECO:0000313" key="2">
    <source>
        <dbReference type="EMBL" id="MDM1047561.1"/>
    </source>
</evidence>
<feature type="transmembrane region" description="Helical" evidence="1">
    <location>
        <begin position="69"/>
        <end position="91"/>
    </location>
</feature>
<keyword evidence="3" id="KW-1185">Reference proteome</keyword>
<dbReference type="EMBL" id="JACAGK010000009">
    <property type="protein sequence ID" value="MDM1047561.1"/>
    <property type="molecule type" value="Genomic_DNA"/>
</dbReference>
<accession>A0ABT7NK03</accession>
<gene>
    <name evidence="2" type="ORF">HX018_04805</name>
</gene>
<organism evidence="2 3">
    <name type="scientific">Sphingobacterium hotanense</name>
    <dbReference type="NCBI Taxonomy" id="649196"/>
    <lineage>
        <taxon>Bacteria</taxon>
        <taxon>Pseudomonadati</taxon>
        <taxon>Bacteroidota</taxon>
        <taxon>Sphingobacteriia</taxon>
        <taxon>Sphingobacteriales</taxon>
        <taxon>Sphingobacteriaceae</taxon>
        <taxon>Sphingobacterium</taxon>
    </lineage>
</organism>
<comment type="caution">
    <text evidence="2">The sequence shown here is derived from an EMBL/GenBank/DDBJ whole genome shotgun (WGS) entry which is preliminary data.</text>
</comment>